<dbReference type="InterPro" id="IPR036397">
    <property type="entry name" value="RNaseH_sf"/>
</dbReference>
<reference evidence="3 4" key="1">
    <citation type="journal article" date="2014" name="Science">
        <title>Plant genetics. Early allopolyploid evolution in the post-Neolithic Brassica napus oilseed genome.</title>
        <authorList>
            <person name="Chalhoub B."/>
            <person name="Denoeud F."/>
            <person name="Liu S."/>
            <person name="Parkin I.A."/>
            <person name="Tang H."/>
            <person name="Wang X."/>
            <person name="Chiquet J."/>
            <person name="Belcram H."/>
            <person name="Tong C."/>
            <person name="Samans B."/>
            <person name="Correa M."/>
            <person name="Da Silva C."/>
            <person name="Just J."/>
            <person name="Falentin C."/>
            <person name="Koh C.S."/>
            <person name="Le Clainche I."/>
            <person name="Bernard M."/>
            <person name="Bento P."/>
            <person name="Noel B."/>
            <person name="Labadie K."/>
            <person name="Alberti A."/>
            <person name="Charles M."/>
            <person name="Arnaud D."/>
            <person name="Guo H."/>
            <person name="Daviaud C."/>
            <person name="Alamery S."/>
            <person name="Jabbari K."/>
            <person name="Zhao M."/>
            <person name="Edger P.P."/>
            <person name="Chelaifa H."/>
            <person name="Tack D."/>
            <person name="Lassalle G."/>
            <person name="Mestiri I."/>
            <person name="Schnel N."/>
            <person name="Le Paslier M.C."/>
            <person name="Fan G."/>
            <person name="Renault V."/>
            <person name="Bayer P.E."/>
            <person name="Golicz A.A."/>
            <person name="Manoli S."/>
            <person name="Lee T.H."/>
            <person name="Thi V.H."/>
            <person name="Chalabi S."/>
            <person name="Hu Q."/>
            <person name="Fan C."/>
            <person name="Tollenaere R."/>
            <person name="Lu Y."/>
            <person name="Battail C."/>
            <person name="Shen J."/>
            <person name="Sidebottom C.H."/>
            <person name="Wang X."/>
            <person name="Canaguier A."/>
            <person name="Chauveau A."/>
            <person name="Berard A."/>
            <person name="Deniot G."/>
            <person name="Guan M."/>
            <person name="Liu Z."/>
            <person name="Sun F."/>
            <person name="Lim Y.P."/>
            <person name="Lyons E."/>
            <person name="Town C.D."/>
            <person name="Bancroft I."/>
            <person name="Wang X."/>
            <person name="Meng J."/>
            <person name="Ma J."/>
            <person name="Pires J.C."/>
            <person name="King G.J."/>
            <person name="Brunel D."/>
            <person name="Delourme R."/>
            <person name="Renard M."/>
            <person name="Aury J.M."/>
            <person name="Adams K.L."/>
            <person name="Batley J."/>
            <person name="Snowdon R.J."/>
            <person name="Tost J."/>
            <person name="Edwards D."/>
            <person name="Zhou Y."/>
            <person name="Hua W."/>
            <person name="Sharpe A.G."/>
            <person name="Paterson A.H."/>
            <person name="Guan C."/>
            <person name="Wincker P."/>
        </authorList>
    </citation>
    <scope>NUCLEOTIDE SEQUENCE [LARGE SCALE GENOMIC DNA]</scope>
    <source>
        <strain evidence="4">cv. Darmor-bzh</strain>
    </source>
</reference>
<dbReference type="PANTHER" id="PTHR13620">
    <property type="entry name" value="3-5 EXONUCLEASE"/>
    <property type="match status" value="1"/>
</dbReference>
<evidence type="ECO:0000313" key="3">
    <source>
        <dbReference type="EMBL" id="CDY50340.1"/>
    </source>
</evidence>
<name>A0A078IHC1_BRANA</name>
<dbReference type="InterPro" id="IPR051132">
    <property type="entry name" value="3-5_Exonuclease_domain"/>
</dbReference>
<keyword evidence="4" id="KW-1185">Reference proteome</keyword>
<evidence type="ECO:0000256" key="2">
    <source>
        <dbReference type="ARBA" id="ARBA00022801"/>
    </source>
</evidence>
<gene>
    <name evidence="3" type="primary">BnaC01g38350D</name>
    <name evidence="3" type="ORF">GSBRNA2T00096454001</name>
</gene>
<proteinExistence type="predicted"/>
<dbReference type="InterPro" id="IPR012337">
    <property type="entry name" value="RNaseH-like_sf"/>
</dbReference>
<dbReference type="GO" id="GO:0008408">
    <property type="term" value="F:3'-5' exonuclease activity"/>
    <property type="evidence" value="ECO:0000318"/>
    <property type="project" value="GO_Central"/>
</dbReference>
<organism evidence="3 4">
    <name type="scientific">Brassica napus</name>
    <name type="common">Rape</name>
    <dbReference type="NCBI Taxonomy" id="3708"/>
    <lineage>
        <taxon>Eukaryota</taxon>
        <taxon>Viridiplantae</taxon>
        <taxon>Streptophyta</taxon>
        <taxon>Embryophyta</taxon>
        <taxon>Tracheophyta</taxon>
        <taxon>Spermatophyta</taxon>
        <taxon>Magnoliopsida</taxon>
        <taxon>eudicotyledons</taxon>
        <taxon>Gunneridae</taxon>
        <taxon>Pentapetalae</taxon>
        <taxon>rosids</taxon>
        <taxon>malvids</taxon>
        <taxon>Brassicales</taxon>
        <taxon>Brassicaceae</taxon>
        <taxon>Brassiceae</taxon>
        <taxon>Brassica</taxon>
    </lineage>
</organism>
<dbReference type="Gramene" id="CDY50340">
    <property type="protein sequence ID" value="CDY50340"/>
    <property type="gene ID" value="GSBRNA2T00096454001"/>
</dbReference>
<dbReference type="GO" id="GO:0005634">
    <property type="term" value="C:nucleus"/>
    <property type="evidence" value="ECO:0000318"/>
    <property type="project" value="GO_Central"/>
</dbReference>
<dbReference type="Gene3D" id="3.30.420.10">
    <property type="entry name" value="Ribonuclease H-like superfamily/Ribonuclease H"/>
    <property type="match status" value="1"/>
</dbReference>
<evidence type="ECO:0000256" key="1">
    <source>
        <dbReference type="ARBA" id="ARBA00022722"/>
    </source>
</evidence>
<dbReference type="OMA" id="VQWTPSC"/>
<dbReference type="GO" id="GO:0003676">
    <property type="term" value="F:nucleic acid binding"/>
    <property type="evidence" value="ECO:0007669"/>
    <property type="project" value="InterPro"/>
</dbReference>
<evidence type="ECO:0000313" key="4">
    <source>
        <dbReference type="Proteomes" id="UP000028999"/>
    </source>
</evidence>
<dbReference type="SUPFAM" id="SSF53098">
    <property type="entry name" value="Ribonuclease H-like"/>
    <property type="match status" value="1"/>
</dbReference>
<dbReference type="GO" id="GO:0005737">
    <property type="term" value="C:cytoplasm"/>
    <property type="evidence" value="ECO:0000318"/>
    <property type="project" value="GO_Central"/>
</dbReference>
<protein>
    <submittedName>
        <fullName evidence="3">BnaC01g38350D protein</fullName>
    </submittedName>
</protein>
<sequence>MAPTIKTMGEYKSHQVYFINFFEQNLDVTQTETPSIIRRWIRDVVYRHRHRRSRSSHPLVVGVGVQWTPSCQDVRKLEITRHQLEIGELLDVRKYVADQQGRSLRGRSFEGIVEECMGLEGVKLDRKISKSDWSVDYLSKEQLVQVSVDAYVSFKLGVDARLWEV</sequence>
<dbReference type="STRING" id="3708.A0A078IHC1"/>
<keyword evidence="1" id="KW-0540">Nuclease</keyword>
<dbReference type="Proteomes" id="UP000028999">
    <property type="component" value="Unassembled WGS sequence"/>
</dbReference>
<dbReference type="AlphaFoldDB" id="A0A078IHC1"/>
<keyword evidence="2" id="KW-0378">Hydrolase</keyword>
<accession>A0A078IHC1</accession>
<dbReference type="EMBL" id="LK032902">
    <property type="protein sequence ID" value="CDY50340.1"/>
    <property type="molecule type" value="Genomic_DNA"/>
</dbReference>
<dbReference type="PaxDb" id="3708-A0A078IHC1"/>
<dbReference type="PANTHER" id="PTHR13620:SF90">
    <property type="entry name" value="3'-5' EXONUCLEASE DOMAIN-CONTAINING PROTEIN"/>
    <property type="match status" value="1"/>
</dbReference>